<dbReference type="Pfam" id="PF00440">
    <property type="entry name" value="TetR_N"/>
    <property type="match status" value="1"/>
</dbReference>
<dbReference type="GO" id="GO:0003700">
    <property type="term" value="F:DNA-binding transcription factor activity"/>
    <property type="evidence" value="ECO:0007669"/>
    <property type="project" value="TreeGrafter"/>
</dbReference>
<dbReference type="PROSITE" id="PS50977">
    <property type="entry name" value="HTH_TETR_2"/>
    <property type="match status" value="1"/>
</dbReference>
<evidence type="ECO:0000256" key="1">
    <source>
        <dbReference type="ARBA" id="ARBA00023125"/>
    </source>
</evidence>
<dbReference type="InterPro" id="IPR009057">
    <property type="entry name" value="Homeodomain-like_sf"/>
</dbReference>
<proteinExistence type="predicted"/>
<dbReference type="PRINTS" id="PR00455">
    <property type="entry name" value="HTHTETR"/>
</dbReference>
<dbReference type="Proteomes" id="UP000316256">
    <property type="component" value="Unassembled WGS sequence"/>
</dbReference>
<dbReference type="PANTHER" id="PTHR30055:SF153">
    <property type="entry name" value="HTH-TYPE TRANSCRIPTIONAL REPRESSOR RV3405C"/>
    <property type="match status" value="1"/>
</dbReference>
<comment type="caution">
    <text evidence="5">The sequence shown here is derived from an EMBL/GenBank/DDBJ whole genome shotgun (WGS) entry which is preliminary data.</text>
</comment>
<gene>
    <name evidence="5" type="ORF">FK531_15765</name>
</gene>
<reference evidence="5 6" key="1">
    <citation type="submission" date="2019-06" db="EMBL/GenBank/DDBJ databases">
        <title>Rhodococcus spaelei sp. nov., isolated from a cave.</title>
        <authorList>
            <person name="Lee S.D."/>
        </authorList>
    </citation>
    <scope>NUCLEOTIDE SEQUENCE [LARGE SCALE GENOMIC DNA]</scope>
    <source>
        <strain evidence="5 6">C9-5</strain>
    </source>
</reference>
<evidence type="ECO:0000313" key="6">
    <source>
        <dbReference type="Proteomes" id="UP000316256"/>
    </source>
</evidence>
<dbReference type="AlphaFoldDB" id="A0A541B3X8"/>
<dbReference type="SUPFAM" id="SSF46689">
    <property type="entry name" value="Homeodomain-like"/>
    <property type="match status" value="1"/>
</dbReference>
<evidence type="ECO:0000259" key="4">
    <source>
        <dbReference type="PROSITE" id="PS50977"/>
    </source>
</evidence>
<feature type="compositionally biased region" description="Low complexity" evidence="3">
    <location>
        <begin position="7"/>
        <end position="18"/>
    </location>
</feature>
<dbReference type="Pfam" id="PF18556">
    <property type="entry name" value="TetR_C_35"/>
    <property type="match status" value="1"/>
</dbReference>
<accession>A0A541B3X8</accession>
<feature type="DNA-binding region" description="H-T-H motif" evidence="2">
    <location>
        <begin position="39"/>
        <end position="58"/>
    </location>
</feature>
<dbReference type="EMBL" id="VIGH01000007">
    <property type="protein sequence ID" value="TQF67035.1"/>
    <property type="molecule type" value="Genomic_DNA"/>
</dbReference>
<keyword evidence="6" id="KW-1185">Reference proteome</keyword>
<dbReference type="PANTHER" id="PTHR30055">
    <property type="entry name" value="HTH-TYPE TRANSCRIPTIONAL REGULATOR RUTR"/>
    <property type="match status" value="1"/>
</dbReference>
<dbReference type="OrthoDB" id="6077212at2"/>
<feature type="region of interest" description="Disordered" evidence="3">
    <location>
        <begin position="200"/>
        <end position="241"/>
    </location>
</feature>
<organism evidence="5 6">
    <name type="scientific">Rhodococcus spelaei</name>
    <dbReference type="NCBI Taxonomy" id="2546320"/>
    <lineage>
        <taxon>Bacteria</taxon>
        <taxon>Bacillati</taxon>
        <taxon>Actinomycetota</taxon>
        <taxon>Actinomycetes</taxon>
        <taxon>Mycobacteriales</taxon>
        <taxon>Nocardiaceae</taxon>
        <taxon>Rhodococcus</taxon>
    </lineage>
</organism>
<dbReference type="InterPro" id="IPR050109">
    <property type="entry name" value="HTH-type_TetR-like_transc_reg"/>
</dbReference>
<dbReference type="InterPro" id="IPR040611">
    <property type="entry name" value="AlkX_C"/>
</dbReference>
<evidence type="ECO:0000313" key="5">
    <source>
        <dbReference type="EMBL" id="TQF67035.1"/>
    </source>
</evidence>
<dbReference type="InterPro" id="IPR001647">
    <property type="entry name" value="HTH_TetR"/>
</dbReference>
<evidence type="ECO:0000256" key="3">
    <source>
        <dbReference type="SAM" id="MobiDB-lite"/>
    </source>
</evidence>
<dbReference type="Gene3D" id="1.10.357.10">
    <property type="entry name" value="Tetracycline Repressor, domain 2"/>
    <property type="match status" value="1"/>
</dbReference>
<evidence type="ECO:0000256" key="2">
    <source>
        <dbReference type="PROSITE-ProRule" id="PRU00335"/>
    </source>
</evidence>
<dbReference type="GO" id="GO:0000976">
    <property type="term" value="F:transcription cis-regulatory region binding"/>
    <property type="evidence" value="ECO:0007669"/>
    <property type="project" value="TreeGrafter"/>
</dbReference>
<protein>
    <submittedName>
        <fullName evidence="5">TetR/AcrR family transcriptional regulator</fullName>
    </submittedName>
</protein>
<keyword evidence="1 2" id="KW-0238">DNA-binding</keyword>
<sequence>MLPLMPTPSDRTTTSSPPETAMLDAAREEFERYGIRRTNMDDIARRAGISRSTLYRRFPNKDALVEMLVLRESAMFFADLDRVATDLDPQRAVVECFTRGVRLAQEMPLVRRVLESEPEMFLGLTTRTGGAPITQAATQVAGSLRRSGVTMSDEDLQAVSEILIRIALSLMLNPQGQLDLSDPDAVRQYAERYLVRLVWRPAPGAGDSPEPHDPPPTPRGRRPDPTGAVLPHPSRVRRQRL</sequence>
<feature type="region of interest" description="Disordered" evidence="3">
    <location>
        <begin position="1"/>
        <end position="21"/>
    </location>
</feature>
<feature type="domain" description="HTH tetR-type" evidence="4">
    <location>
        <begin position="16"/>
        <end position="76"/>
    </location>
</feature>
<name>A0A541B3X8_9NOCA</name>